<evidence type="ECO:0000256" key="1">
    <source>
        <dbReference type="ARBA" id="ARBA00010790"/>
    </source>
</evidence>
<dbReference type="InterPro" id="IPR036188">
    <property type="entry name" value="FAD/NAD-bd_sf"/>
</dbReference>
<keyword evidence="6" id="KW-1185">Reference proteome</keyword>
<evidence type="ECO:0000313" key="6">
    <source>
        <dbReference type="Proteomes" id="UP001161017"/>
    </source>
</evidence>
<dbReference type="PANTHER" id="PTHR11552">
    <property type="entry name" value="GLUCOSE-METHANOL-CHOLINE GMC OXIDOREDUCTASE"/>
    <property type="match status" value="1"/>
</dbReference>
<feature type="binding site" evidence="3">
    <location>
        <position position="66"/>
    </location>
    <ligand>
        <name>FAD</name>
        <dbReference type="ChEBI" id="CHEBI:57692"/>
    </ligand>
</feature>
<gene>
    <name evidence="5" type="ORF">OHK93_002445</name>
</gene>
<keyword evidence="2" id="KW-0325">Glycoprotein</keyword>
<dbReference type="PANTHER" id="PTHR11552:SF138">
    <property type="entry name" value="DEHYDROGENASE PKFF-RELATED"/>
    <property type="match status" value="1"/>
</dbReference>
<dbReference type="PROSITE" id="PS00624">
    <property type="entry name" value="GMC_OXRED_2"/>
    <property type="match status" value="1"/>
</dbReference>
<feature type="domain" description="Glucose-methanol-choline oxidoreductase N-terminal" evidence="4">
    <location>
        <begin position="245"/>
        <end position="259"/>
    </location>
</feature>
<evidence type="ECO:0000256" key="2">
    <source>
        <dbReference type="ARBA" id="ARBA00023180"/>
    </source>
</evidence>
<dbReference type="SUPFAM" id="SSF54373">
    <property type="entry name" value="FAD-linked reductases, C-terminal domain"/>
    <property type="match status" value="1"/>
</dbReference>
<keyword evidence="3" id="KW-0285">Flavoprotein</keyword>
<feature type="binding site" evidence="3">
    <location>
        <position position="469"/>
    </location>
    <ligand>
        <name>substrate</name>
    </ligand>
</feature>
<dbReference type="Pfam" id="PF05199">
    <property type="entry name" value="GMC_oxred_C"/>
    <property type="match status" value="1"/>
</dbReference>
<keyword evidence="3" id="KW-0274">FAD</keyword>
<proteinExistence type="inferred from homology"/>
<evidence type="ECO:0000256" key="3">
    <source>
        <dbReference type="PIRSR" id="PIRSR000137-2"/>
    </source>
</evidence>
<dbReference type="InterPro" id="IPR000172">
    <property type="entry name" value="GMC_OxRdtase_N"/>
</dbReference>
<accession>A0AA43TX63</accession>
<dbReference type="Gene3D" id="3.50.50.60">
    <property type="entry name" value="FAD/NAD(P)-binding domain"/>
    <property type="match status" value="2"/>
</dbReference>
<sequence>MRVASLLKPFQIIGGGTSGLTVARRLAANPAVSVAVIEAGGFYEIDNGNVSQIPNDAPQYSSPDPTSPIQPSSYGAYQRWADQVDDQTYTFDAILPYFQRSAHFTPPDYAKRGTDSEVSYNSTAFDPSGGPLQVSYTNYHQPIAAFVKRAYSSLGLLEIPGFNTGYLLGFSELTLTVDPRAATRSSSETSFLQEAISSTTLQVYQQTLAKKILIDEGKTATGVSVVTAGTEYTLNAAREVILAAGAIRSPQMLMISGIGPSTVLEQYHIPVIVDAAGVGQGMWDQPQYSLSYKVNVTTNSQLLVNPKFALQATEDYLESQTGPLGGGGASWVGWEKLPSSLRRTLTNSTLADVSQFPSDWPELEIVPQGATSVPVPDSDNYASVLVALEMTTSRGNVTITSADSQDNPLVSPNLLLSRTDQELAVQGLKRARQVAMATGITIGPEIAPGPDTQTDAQILEFIRQSVGPYYHVAATCKFQAFRRIG</sequence>
<dbReference type="PIRSF" id="PIRSF000137">
    <property type="entry name" value="Alcohol_oxidase"/>
    <property type="match status" value="1"/>
</dbReference>
<dbReference type="GO" id="GO:0044550">
    <property type="term" value="P:secondary metabolite biosynthetic process"/>
    <property type="evidence" value="ECO:0007669"/>
    <property type="project" value="TreeGrafter"/>
</dbReference>
<dbReference type="AlphaFoldDB" id="A0AA43TX63"/>
<comment type="caution">
    <text evidence="5">The sequence shown here is derived from an EMBL/GenBank/DDBJ whole genome shotgun (WGS) entry which is preliminary data.</text>
</comment>
<evidence type="ECO:0000259" key="4">
    <source>
        <dbReference type="PROSITE" id="PS00624"/>
    </source>
</evidence>
<dbReference type="InterPro" id="IPR012132">
    <property type="entry name" value="GMC_OxRdtase"/>
</dbReference>
<dbReference type="Proteomes" id="UP001161017">
    <property type="component" value="Unassembled WGS sequence"/>
</dbReference>
<feature type="binding site" evidence="3">
    <location>
        <begin position="17"/>
        <end position="18"/>
    </location>
    <ligand>
        <name>FAD</name>
        <dbReference type="ChEBI" id="CHEBI:57692"/>
    </ligand>
</feature>
<dbReference type="SUPFAM" id="SSF51905">
    <property type="entry name" value="FAD/NAD(P)-binding domain"/>
    <property type="match status" value="1"/>
</dbReference>
<dbReference type="Pfam" id="PF00732">
    <property type="entry name" value="GMC_oxred_N"/>
    <property type="match status" value="1"/>
</dbReference>
<dbReference type="InterPro" id="IPR007867">
    <property type="entry name" value="GMC_OxRtase_C"/>
</dbReference>
<comment type="cofactor">
    <cofactor evidence="3">
        <name>FAD</name>
        <dbReference type="ChEBI" id="CHEBI:57692"/>
    </cofactor>
</comment>
<evidence type="ECO:0000313" key="5">
    <source>
        <dbReference type="EMBL" id="MDI1491238.1"/>
    </source>
</evidence>
<dbReference type="GO" id="GO:0016614">
    <property type="term" value="F:oxidoreductase activity, acting on CH-OH group of donors"/>
    <property type="evidence" value="ECO:0007669"/>
    <property type="project" value="InterPro"/>
</dbReference>
<organism evidence="5 6">
    <name type="scientific">Ramalina farinacea</name>
    <dbReference type="NCBI Taxonomy" id="258253"/>
    <lineage>
        <taxon>Eukaryota</taxon>
        <taxon>Fungi</taxon>
        <taxon>Dikarya</taxon>
        <taxon>Ascomycota</taxon>
        <taxon>Pezizomycotina</taxon>
        <taxon>Lecanoromycetes</taxon>
        <taxon>OSLEUM clade</taxon>
        <taxon>Lecanoromycetidae</taxon>
        <taxon>Lecanorales</taxon>
        <taxon>Lecanorineae</taxon>
        <taxon>Ramalinaceae</taxon>
        <taxon>Ramalina</taxon>
    </lineage>
</organism>
<dbReference type="EMBL" id="JAPUFD010000014">
    <property type="protein sequence ID" value="MDI1491238.1"/>
    <property type="molecule type" value="Genomic_DNA"/>
</dbReference>
<dbReference type="Gene3D" id="3.30.560.10">
    <property type="entry name" value="Glucose Oxidase, domain 3"/>
    <property type="match status" value="1"/>
</dbReference>
<comment type="similarity">
    <text evidence="1">Belongs to the GMC oxidoreductase family.</text>
</comment>
<name>A0AA43TX63_9LECA</name>
<protein>
    <recommendedName>
        <fullName evidence="4">Glucose-methanol-choline oxidoreductase N-terminal domain-containing protein</fullName>
    </recommendedName>
</protein>
<reference evidence="5" key="1">
    <citation type="journal article" date="2023" name="Genome Biol. Evol.">
        <title>First Whole Genome Sequence and Flow Cytometry Genome Size Data for the Lichen-Forming Fungus Ramalina farinacea (Ascomycota).</title>
        <authorList>
            <person name="Llewellyn T."/>
            <person name="Mian S."/>
            <person name="Hill R."/>
            <person name="Leitch I.J."/>
            <person name="Gaya E."/>
        </authorList>
    </citation>
    <scope>NUCLEOTIDE SEQUENCE</scope>
    <source>
        <strain evidence="5">LIQ254RAFAR</strain>
    </source>
</reference>
<dbReference type="GO" id="GO:0050660">
    <property type="term" value="F:flavin adenine dinucleotide binding"/>
    <property type="evidence" value="ECO:0007669"/>
    <property type="project" value="InterPro"/>
</dbReference>